<evidence type="ECO:0000313" key="1">
    <source>
        <dbReference type="EMBL" id="EJV18622.1"/>
    </source>
</evidence>
<reference evidence="1 2" key="1">
    <citation type="submission" date="2012-04" db="EMBL/GenBank/DDBJ databases">
        <authorList>
            <person name="Weinstock G."/>
            <person name="Sodergren E."/>
            <person name="Lobos E.A."/>
            <person name="Fulton L."/>
            <person name="Fulton R."/>
            <person name="Courtney L."/>
            <person name="Fronick C."/>
            <person name="O'Laughlin M."/>
            <person name="Godfrey J."/>
            <person name="Wilson R.M."/>
            <person name="Miner T."/>
            <person name="Farmer C."/>
            <person name="Delehaunty K."/>
            <person name="Cordes M."/>
            <person name="Minx P."/>
            <person name="Tomlinson C."/>
            <person name="Chen J."/>
            <person name="Wollam A."/>
            <person name="Pepin K.H."/>
            <person name="Bhonagiri V."/>
            <person name="Zhang X."/>
            <person name="Suruliraj S."/>
            <person name="Warren W."/>
            <person name="Mitreva M."/>
            <person name="Mardis E.R."/>
            <person name="Wilson R.K."/>
        </authorList>
    </citation>
    <scope>NUCLEOTIDE SEQUENCE [LARGE SCALE GENOMIC DNA]</scope>
    <source>
        <strain evidence="1 2">ERV63</strain>
    </source>
</reference>
<dbReference type="Proteomes" id="UP000004117">
    <property type="component" value="Unassembled WGS sequence"/>
</dbReference>
<gene>
    <name evidence="1" type="ORF">HMPREF1336_00747</name>
</gene>
<accession>A0AAV3GM99</accession>
<protein>
    <submittedName>
        <fullName evidence="1">Uncharacterized protein</fullName>
    </submittedName>
</protein>
<comment type="caution">
    <text evidence="1">The sequence shown here is derived from an EMBL/GenBank/DDBJ whole genome shotgun (WGS) entry which is preliminary data.</text>
</comment>
<dbReference type="AlphaFoldDB" id="A0AAV3GM99"/>
<dbReference type="EMBL" id="ALZR01000031">
    <property type="protein sequence ID" value="EJV18622.1"/>
    <property type="molecule type" value="Genomic_DNA"/>
</dbReference>
<sequence length="43" mass="5398">MRKRDVKEKPKYYRLKLYNVRVYQKKSHRKDDSFLLFLALLPL</sequence>
<proteinExistence type="predicted"/>
<name>A0AAV3GM99_ENTFL</name>
<organism evidence="1 2">
    <name type="scientific">Enterococcus faecalis ERV63</name>
    <dbReference type="NCBI Taxonomy" id="1134793"/>
    <lineage>
        <taxon>Bacteria</taxon>
        <taxon>Bacillati</taxon>
        <taxon>Bacillota</taxon>
        <taxon>Bacilli</taxon>
        <taxon>Lactobacillales</taxon>
        <taxon>Enterococcaceae</taxon>
        <taxon>Enterococcus</taxon>
    </lineage>
</organism>
<evidence type="ECO:0000313" key="2">
    <source>
        <dbReference type="Proteomes" id="UP000004117"/>
    </source>
</evidence>